<comment type="caution">
    <text evidence="2">The sequence shown here is derived from an EMBL/GenBank/DDBJ whole genome shotgun (WGS) entry which is preliminary data.</text>
</comment>
<dbReference type="Proteomes" id="UP001283361">
    <property type="component" value="Unassembled WGS sequence"/>
</dbReference>
<evidence type="ECO:0000256" key="1">
    <source>
        <dbReference type="SAM" id="MobiDB-lite"/>
    </source>
</evidence>
<dbReference type="EMBL" id="JAWDGP010006115">
    <property type="protein sequence ID" value="KAK3746841.1"/>
    <property type="molecule type" value="Genomic_DNA"/>
</dbReference>
<feature type="compositionally biased region" description="Polar residues" evidence="1">
    <location>
        <begin position="9"/>
        <end position="26"/>
    </location>
</feature>
<accession>A0AAE0YI65</accession>
<feature type="region of interest" description="Disordered" evidence="1">
    <location>
        <begin position="1"/>
        <end position="31"/>
    </location>
</feature>
<name>A0AAE0YI65_9GAST</name>
<proteinExistence type="predicted"/>
<evidence type="ECO:0000313" key="3">
    <source>
        <dbReference type="Proteomes" id="UP001283361"/>
    </source>
</evidence>
<keyword evidence="3" id="KW-1185">Reference proteome</keyword>
<sequence>MHKRKQENPFRSSHVQTKYSTSSRSDAATRVVGQKLNHRSGECTSWNHQEAASRHSRLLHKKRFSSRCRVFIIFTSNTALNFYFPGDKLISYLRWITEEGFGHMMSKTKVT</sequence>
<dbReference type="AlphaFoldDB" id="A0AAE0YI65"/>
<protein>
    <submittedName>
        <fullName evidence="2">Uncharacterized protein</fullName>
    </submittedName>
</protein>
<gene>
    <name evidence="2" type="ORF">RRG08_031369</name>
</gene>
<evidence type="ECO:0000313" key="2">
    <source>
        <dbReference type="EMBL" id="KAK3746841.1"/>
    </source>
</evidence>
<organism evidence="2 3">
    <name type="scientific">Elysia crispata</name>
    <name type="common">lettuce slug</name>
    <dbReference type="NCBI Taxonomy" id="231223"/>
    <lineage>
        <taxon>Eukaryota</taxon>
        <taxon>Metazoa</taxon>
        <taxon>Spiralia</taxon>
        <taxon>Lophotrochozoa</taxon>
        <taxon>Mollusca</taxon>
        <taxon>Gastropoda</taxon>
        <taxon>Heterobranchia</taxon>
        <taxon>Euthyneura</taxon>
        <taxon>Panpulmonata</taxon>
        <taxon>Sacoglossa</taxon>
        <taxon>Placobranchoidea</taxon>
        <taxon>Plakobranchidae</taxon>
        <taxon>Elysia</taxon>
    </lineage>
</organism>
<reference evidence="2" key="1">
    <citation type="journal article" date="2023" name="G3 (Bethesda)">
        <title>A reference genome for the long-term kleptoplast-retaining sea slug Elysia crispata morphotype clarki.</title>
        <authorList>
            <person name="Eastman K.E."/>
            <person name="Pendleton A.L."/>
            <person name="Shaikh M.A."/>
            <person name="Suttiyut T."/>
            <person name="Ogas R."/>
            <person name="Tomko P."/>
            <person name="Gavelis G."/>
            <person name="Widhalm J.R."/>
            <person name="Wisecaver J.H."/>
        </authorList>
    </citation>
    <scope>NUCLEOTIDE SEQUENCE</scope>
    <source>
        <strain evidence="2">ECLA1</strain>
    </source>
</reference>